<reference evidence="6 7" key="1">
    <citation type="journal article" date="2017" name="Plant Biotechnol. J.">
        <title>A comprehensive draft genome sequence for lupin (Lupinus angustifolius), an emerging health food: insights into plant-microbe interactions and legume evolution.</title>
        <authorList>
            <person name="Hane J.K."/>
            <person name="Ming Y."/>
            <person name="Kamphuis L.G."/>
            <person name="Nelson M.N."/>
            <person name="Garg G."/>
            <person name="Atkins C.A."/>
            <person name="Bayer P.E."/>
            <person name="Bravo A."/>
            <person name="Bringans S."/>
            <person name="Cannon S."/>
            <person name="Edwards D."/>
            <person name="Foley R."/>
            <person name="Gao L.L."/>
            <person name="Harrison M.J."/>
            <person name="Huang W."/>
            <person name="Hurgobin B."/>
            <person name="Li S."/>
            <person name="Liu C.W."/>
            <person name="McGrath A."/>
            <person name="Morahan G."/>
            <person name="Murray J."/>
            <person name="Weller J."/>
            <person name="Jian J."/>
            <person name="Singh K.B."/>
        </authorList>
    </citation>
    <scope>NUCLEOTIDE SEQUENCE [LARGE SCALE GENOMIC DNA]</scope>
    <source>
        <strain evidence="7">cv. Tanjil</strain>
        <tissue evidence="6">Whole plant</tissue>
    </source>
</reference>
<organism evidence="6 7">
    <name type="scientific">Lupinus angustifolius</name>
    <name type="common">Narrow-leaved blue lupine</name>
    <dbReference type="NCBI Taxonomy" id="3871"/>
    <lineage>
        <taxon>Eukaryota</taxon>
        <taxon>Viridiplantae</taxon>
        <taxon>Streptophyta</taxon>
        <taxon>Embryophyta</taxon>
        <taxon>Tracheophyta</taxon>
        <taxon>Spermatophyta</taxon>
        <taxon>Magnoliopsida</taxon>
        <taxon>eudicotyledons</taxon>
        <taxon>Gunneridae</taxon>
        <taxon>Pentapetalae</taxon>
        <taxon>rosids</taxon>
        <taxon>fabids</taxon>
        <taxon>Fabales</taxon>
        <taxon>Fabaceae</taxon>
        <taxon>Papilionoideae</taxon>
        <taxon>50 kb inversion clade</taxon>
        <taxon>genistoids sensu lato</taxon>
        <taxon>core genistoids</taxon>
        <taxon>Genisteae</taxon>
        <taxon>Lupinus</taxon>
    </lineage>
</organism>
<dbReference type="Gramene" id="OIV99835">
    <property type="protein sequence ID" value="OIV99835"/>
    <property type="gene ID" value="TanjilG_26173"/>
</dbReference>
<proteinExistence type="predicted"/>
<dbReference type="Pfam" id="PF00134">
    <property type="entry name" value="Cyclin_N"/>
    <property type="match status" value="1"/>
</dbReference>
<dbReference type="PANTHER" id="PTHR12169:SF29">
    <property type="entry name" value="AFG1-LIKE ATPASE FAMILY PROTEIN"/>
    <property type="match status" value="1"/>
</dbReference>
<dbReference type="Pfam" id="PF03969">
    <property type="entry name" value="AFG1_ATPase"/>
    <property type="match status" value="1"/>
</dbReference>
<protein>
    <recommendedName>
        <fullName evidence="4">B-like cyclin</fullName>
    </recommendedName>
</protein>
<dbReference type="AlphaFoldDB" id="A0A4P1R224"/>
<evidence type="ECO:0000313" key="6">
    <source>
        <dbReference type="EMBL" id="OIV99835.1"/>
    </source>
</evidence>
<dbReference type="Gene3D" id="1.10.472.10">
    <property type="entry name" value="Cyclin-like"/>
    <property type="match status" value="1"/>
</dbReference>
<dbReference type="GO" id="GO:0016887">
    <property type="term" value="F:ATP hydrolysis activity"/>
    <property type="evidence" value="ECO:0007669"/>
    <property type="project" value="InterPro"/>
</dbReference>
<sequence length="322" mass="36232">MVSVIYGFTALTNVLVVNYFDRFITRLRFHIDRPSVTHLTGVACLSLAAKMEEAHVPLLLDLQNQTCTLISGRVAETPHLFENCYHHIHTSAYRVTHPTEANFVKNPSFTITARVISIDAAKLTNEETNRAGPLVEYERRIANGELAEGDACQNFKDYDELVGNADACPLDRTVEKPVKVFFFPGTSNWRKKRIHFHDFMLNVHSLLQKHKGLSDLLDIVAGEISEEAILLCLDEFMVTDVADALILNCLFGQNFHYFLHCVGKFHTLALEGIPIFGLSNKSAAYRFVTLVDLNPSYKQAIYPVALEYNKNDALYHAIAGDI</sequence>
<dbReference type="GO" id="GO:0009507">
    <property type="term" value="C:chloroplast"/>
    <property type="evidence" value="ECO:0007669"/>
    <property type="project" value="TreeGrafter"/>
</dbReference>
<dbReference type="InterPro" id="IPR036915">
    <property type="entry name" value="Cyclin-like_sf"/>
</dbReference>
<keyword evidence="2" id="KW-0547">Nucleotide-binding</keyword>
<dbReference type="InterPro" id="IPR006671">
    <property type="entry name" value="Cyclin_N"/>
</dbReference>
<feature type="domain" description="Cyclin N-terminal" evidence="5">
    <location>
        <begin position="6"/>
        <end position="66"/>
    </location>
</feature>
<evidence type="ECO:0000256" key="3">
    <source>
        <dbReference type="ARBA" id="ARBA00022840"/>
    </source>
</evidence>
<evidence type="ECO:0000259" key="5">
    <source>
        <dbReference type="Pfam" id="PF00134"/>
    </source>
</evidence>
<evidence type="ECO:0000313" key="7">
    <source>
        <dbReference type="Proteomes" id="UP000188354"/>
    </source>
</evidence>
<keyword evidence="7" id="KW-1185">Reference proteome</keyword>
<dbReference type="PANTHER" id="PTHR12169">
    <property type="entry name" value="ATPASE N2B"/>
    <property type="match status" value="1"/>
</dbReference>
<dbReference type="EMBL" id="CM007372">
    <property type="protein sequence ID" value="OIV99835.1"/>
    <property type="molecule type" value="Genomic_DNA"/>
</dbReference>
<evidence type="ECO:0000256" key="4">
    <source>
        <dbReference type="ARBA" id="ARBA00032263"/>
    </source>
</evidence>
<evidence type="ECO:0000256" key="2">
    <source>
        <dbReference type="ARBA" id="ARBA00022741"/>
    </source>
</evidence>
<dbReference type="InterPro" id="IPR005654">
    <property type="entry name" value="ATPase_AFG1-like"/>
</dbReference>
<evidence type="ECO:0000256" key="1">
    <source>
        <dbReference type="ARBA" id="ARBA00011177"/>
    </source>
</evidence>
<dbReference type="GO" id="GO:0005739">
    <property type="term" value="C:mitochondrion"/>
    <property type="evidence" value="ECO:0007669"/>
    <property type="project" value="TreeGrafter"/>
</dbReference>
<name>A0A4P1R224_LUPAN</name>
<accession>A0A4P1R224</accession>
<dbReference type="GO" id="GO:0005524">
    <property type="term" value="F:ATP binding"/>
    <property type="evidence" value="ECO:0007669"/>
    <property type="project" value="UniProtKB-KW"/>
</dbReference>
<gene>
    <name evidence="6" type="ORF">TanjilG_26173</name>
</gene>
<dbReference type="SUPFAM" id="SSF47954">
    <property type="entry name" value="Cyclin-like"/>
    <property type="match status" value="1"/>
</dbReference>
<comment type="subunit">
    <text evidence="1">Interacts with the CDC2 protein kinase to form a serine/threonine kinase holoenzyme complex also known as maturation promoting factor (MPF). The cyclin subunit imparts substrate specificity to the complex.</text>
</comment>
<keyword evidence="3" id="KW-0067">ATP-binding</keyword>
<dbReference type="Proteomes" id="UP000188354">
    <property type="component" value="Chromosome LG12"/>
</dbReference>